<keyword evidence="4" id="KW-1185">Reference proteome</keyword>
<evidence type="ECO:0000313" key="3">
    <source>
        <dbReference type="EMBL" id="OWZ21713.1"/>
    </source>
</evidence>
<feature type="region of interest" description="Disordered" evidence="2">
    <location>
        <begin position="329"/>
        <end position="364"/>
    </location>
</feature>
<dbReference type="EMBL" id="NBNE01000196">
    <property type="protein sequence ID" value="OWZ21713.1"/>
    <property type="molecule type" value="Genomic_DNA"/>
</dbReference>
<name>A0A225WVU0_9STRA</name>
<comment type="caution">
    <text evidence="3">The sequence shown here is derived from an EMBL/GenBank/DDBJ whole genome shotgun (WGS) entry which is preliminary data.</text>
</comment>
<dbReference type="AlphaFoldDB" id="A0A225WVU0"/>
<feature type="coiled-coil region" evidence="1">
    <location>
        <begin position="190"/>
        <end position="308"/>
    </location>
</feature>
<evidence type="ECO:0000256" key="1">
    <source>
        <dbReference type="SAM" id="Coils"/>
    </source>
</evidence>
<evidence type="ECO:0000256" key="2">
    <source>
        <dbReference type="SAM" id="MobiDB-lite"/>
    </source>
</evidence>
<accession>A0A225WVU0</accession>
<proteinExistence type="predicted"/>
<feature type="coiled-coil region" evidence="1">
    <location>
        <begin position="67"/>
        <end position="140"/>
    </location>
</feature>
<evidence type="ECO:0000313" key="4">
    <source>
        <dbReference type="Proteomes" id="UP000198211"/>
    </source>
</evidence>
<organism evidence="3 4">
    <name type="scientific">Phytophthora megakarya</name>
    <dbReference type="NCBI Taxonomy" id="4795"/>
    <lineage>
        <taxon>Eukaryota</taxon>
        <taxon>Sar</taxon>
        <taxon>Stramenopiles</taxon>
        <taxon>Oomycota</taxon>
        <taxon>Peronosporomycetes</taxon>
        <taxon>Peronosporales</taxon>
        <taxon>Peronosporaceae</taxon>
        <taxon>Phytophthora</taxon>
    </lineage>
</organism>
<feature type="region of interest" description="Disordered" evidence="2">
    <location>
        <begin position="1"/>
        <end position="38"/>
    </location>
</feature>
<gene>
    <name evidence="3" type="ORF">PHMEG_0003706</name>
</gene>
<dbReference type="OrthoDB" id="128402at2759"/>
<sequence length="364" mass="41778">MSRRTPRQPLLSAGNGIHDRPKTIKPRKLPTMNRGGGLRLGRIVSDARQSSPLDNQSPSVFVQEEERRVQEELIEMLTVKLANKEKEVEILRCKQNAVDDEFASRERQRRQLQEEHAQMASELTSMNQELQKQVQLLQIQCEQNGLFKTNKLKATWYIISKREVLTSKLNSDDLKKRINSSERQMQANALAIEEQKRKDAEKVSNKLKEDKHALKEKQRVLIKTLKDASSRVADEEKTRNKLSRVEEKLTMQLEILKKENLELKARRSQMSSQTKHLQARIGTLESANADQKQKLEDAAIELESARKYCRASQFRSKQLQEEIVFLTNRNVPSDPPVDPHTGATPELIAPQVEEAGGMPCWMKG</sequence>
<keyword evidence="1" id="KW-0175">Coiled coil</keyword>
<dbReference type="Proteomes" id="UP000198211">
    <property type="component" value="Unassembled WGS sequence"/>
</dbReference>
<reference evidence="4" key="1">
    <citation type="submission" date="2017-03" db="EMBL/GenBank/DDBJ databases">
        <title>Phytopthora megakarya and P. palmivora, two closely related causual agents of cacao black pod achieved similar genome size and gene model numbers by different mechanisms.</title>
        <authorList>
            <person name="Ali S."/>
            <person name="Shao J."/>
            <person name="Larry D.J."/>
            <person name="Kronmiller B."/>
            <person name="Shen D."/>
            <person name="Strem M.D."/>
            <person name="Melnick R.L."/>
            <person name="Guiltinan M.J."/>
            <person name="Tyler B.M."/>
            <person name="Meinhardt L.W."/>
            <person name="Bailey B.A."/>
        </authorList>
    </citation>
    <scope>NUCLEOTIDE SEQUENCE [LARGE SCALE GENOMIC DNA]</scope>
    <source>
        <strain evidence="4">zdho120</strain>
    </source>
</reference>
<protein>
    <submittedName>
        <fullName evidence="3">Uncharacterized protein</fullName>
    </submittedName>
</protein>